<gene>
    <name evidence="1" type="ORF">GEA64_14045</name>
</gene>
<evidence type="ECO:0000313" key="2">
    <source>
        <dbReference type="Proteomes" id="UP000481739"/>
    </source>
</evidence>
<dbReference type="EMBL" id="WHZZ01000004">
    <property type="protein sequence ID" value="MQL49017.1"/>
    <property type="molecule type" value="Genomic_DNA"/>
</dbReference>
<organism evidence="1 2">
    <name type="scientific">Photorhabdus khanii</name>
    <dbReference type="NCBI Taxonomy" id="1004150"/>
    <lineage>
        <taxon>Bacteria</taxon>
        <taxon>Pseudomonadati</taxon>
        <taxon>Pseudomonadota</taxon>
        <taxon>Gammaproteobacteria</taxon>
        <taxon>Enterobacterales</taxon>
        <taxon>Morganellaceae</taxon>
        <taxon>Photorhabdus</taxon>
    </lineage>
</organism>
<dbReference type="AlphaFoldDB" id="A0A7C9GKN4"/>
<comment type="caution">
    <text evidence="1">The sequence shown here is derived from an EMBL/GenBank/DDBJ whole genome shotgun (WGS) entry which is preliminary data.</text>
</comment>
<accession>A0A7C9GKN4</accession>
<reference evidence="1 2" key="1">
    <citation type="journal article" date="2019" name="Nature">
        <title>A new antibiotic selectively kills Gram-negative pathogens.</title>
        <authorList>
            <person name="Imai Y."/>
            <person name="Meyer K.J."/>
            <person name="Iinishi A."/>
            <person name="Favre-Godal Q."/>
            <person name="Green R."/>
            <person name="Manuse S."/>
            <person name="Caboni M."/>
            <person name="Mori M."/>
            <person name="Niles S."/>
            <person name="Ghiglieri M."/>
            <person name="Honrao C."/>
            <person name="Ma X."/>
            <person name="Guo J.J."/>
            <person name="Makriyannis A."/>
            <person name="Linares-Otoya L."/>
            <person name="Boehringer N."/>
            <person name="Wuisan Z.G."/>
            <person name="Kaur H."/>
            <person name="Wu R."/>
            <person name="Mateus A."/>
            <person name="Typas A."/>
            <person name="Savitski M.M."/>
            <person name="Espinoza J.L."/>
            <person name="O'Rourke A."/>
            <person name="Nelson K.E."/>
            <person name="Hiller S."/>
            <person name="Noinaj N."/>
            <person name="Schaeberle T.F."/>
            <person name="D'Onofrio A."/>
            <person name="Lewis K."/>
        </authorList>
    </citation>
    <scope>NUCLEOTIDE SEQUENCE [LARGE SCALE GENOMIC DNA]</scope>
    <source>
        <strain evidence="1 2">HGB 1456</strain>
    </source>
</reference>
<protein>
    <submittedName>
        <fullName evidence="1">Uncharacterized protein</fullName>
    </submittedName>
</protein>
<dbReference type="RefSeq" id="WP_152963169.1">
    <property type="nucleotide sequence ID" value="NZ_CAWOZU010000019.1"/>
</dbReference>
<evidence type="ECO:0000313" key="1">
    <source>
        <dbReference type="EMBL" id="MQL49017.1"/>
    </source>
</evidence>
<sequence length="258" mass="30008">MNRNEWSEGWDDGWIYRNKNGELIDPLDVANSGLAGTISDIGESVYLGAKRAVKRTAHWFLPRDILGDSYAEFEKAVYNQYGREVKEEDRRIFNLLISIISKPEYIEFAVEVIIDDLIDSSTEIRKQKVENYARAVQKPIVSFMGKYATTKAIVYAISYYIAQKIIKDITKKEAVKKFVAWPLSAFSIYGLVDKVSSASKRLRRKCPKLYYKLRKDNLDMMYYFIEPYLGNLIEMYCSGDLSTEMDERIIYELNKQIK</sequence>
<dbReference type="Proteomes" id="UP000481739">
    <property type="component" value="Unassembled WGS sequence"/>
</dbReference>
<proteinExistence type="predicted"/>
<name>A0A7C9GKN4_9GAMM</name>